<dbReference type="EMBL" id="AYZI01000008">
    <property type="protein sequence ID" value="KRM90566.1"/>
    <property type="molecule type" value="Genomic_DNA"/>
</dbReference>
<comment type="similarity">
    <text evidence="2">Belongs to the UPF0702 family.</text>
</comment>
<evidence type="ECO:0000259" key="9">
    <source>
        <dbReference type="Pfam" id="PF20730"/>
    </source>
</evidence>
<dbReference type="PANTHER" id="PTHR34582:SF6">
    <property type="entry name" value="UPF0702 TRANSMEMBRANE PROTEIN YCAP"/>
    <property type="match status" value="1"/>
</dbReference>
<dbReference type="Pfam" id="PF11694">
    <property type="entry name" value="DUF3290"/>
    <property type="match status" value="1"/>
</dbReference>
<feature type="domain" description="YetF C-terminal" evidence="8">
    <location>
        <begin position="241"/>
        <end position="356"/>
    </location>
</feature>
<feature type="domain" description="YetF-like N-terminal transmembrane" evidence="9">
    <location>
        <begin position="163"/>
        <end position="236"/>
    </location>
</feature>
<dbReference type="GO" id="GO:0005886">
    <property type="term" value="C:plasma membrane"/>
    <property type="evidence" value="ECO:0007669"/>
    <property type="project" value="UniProtKB-SubCell"/>
</dbReference>
<dbReference type="RefSeq" id="WP_009167092.1">
    <property type="nucleotide sequence ID" value="NZ_AYZI01000008.1"/>
</dbReference>
<evidence type="ECO:0000256" key="6">
    <source>
        <dbReference type="ARBA" id="ARBA00023136"/>
    </source>
</evidence>
<dbReference type="InterPro" id="IPR023090">
    <property type="entry name" value="UPF0702_alpha/beta_dom_sf"/>
</dbReference>
<sequence>MNLYSYQYLIHNFSASNYLFIGLVILIATIISCTAFFYYRNRNNPRFRNLLVLVSLIGALIIVMQTGQFLEQQNSDTKTGQTVTVLKKIAKEKQVPLNQMYASSNNLSDGMTIQAGNHYFVLHFNNDLSNYRLEPVKLVSSPKHINKSSFSLTSIIDNNNDYGTVALKFIVGFIMIVLQINLSGKGNLAPSNAVDQLQNYILGGIIGGVIYNPQITVMQFAVILLIWAVIVFTAKFLTGQSNLLNRFINGNPQVLIDNGQVNVTRSLQSGINANELAFKLRTHGITSVKDVKNATLEQNGQLTVTTYDDESVNYPIITDGQINKAVLDHQKLTETQLEEMLAQHHTRLEDIYMAQFVNQKLEIVPYPTKK</sequence>
<feature type="transmembrane region" description="Helical" evidence="7">
    <location>
        <begin position="18"/>
        <end position="38"/>
    </location>
</feature>
<keyword evidence="4 7" id="KW-0812">Transmembrane</keyword>
<dbReference type="PANTHER" id="PTHR34582">
    <property type="entry name" value="UPF0702 TRANSMEMBRANE PROTEIN YCAP"/>
    <property type="match status" value="1"/>
</dbReference>
<keyword evidence="5 7" id="KW-1133">Transmembrane helix</keyword>
<dbReference type="STRING" id="1423745.GCA_001311215_00696"/>
<gene>
    <name evidence="10" type="ORF">FC87_GL001252</name>
</gene>
<evidence type="ECO:0000259" key="8">
    <source>
        <dbReference type="Pfam" id="PF04239"/>
    </source>
</evidence>
<dbReference type="Proteomes" id="UP000051586">
    <property type="component" value="Unassembled WGS sequence"/>
</dbReference>
<evidence type="ECO:0000256" key="5">
    <source>
        <dbReference type="ARBA" id="ARBA00022989"/>
    </source>
</evidence>
<evidence type="ECO:0000256" key="1">
    <source>
        <dbReference type="ARBA" id="ARBA00004651"/>
    </source>
</evidence>
<dbReference type="InterPro" id="IPR007353">
    <property type="entry name" value="DUF421"/>
</dbReference>
<dbReference type="Pfam" id="PF04239">
    <property type="entry name" value="DUF421"/>
    <property type="match status" value="1"/>
</dbReference>
<evidence type="ECO:0000256" key="3">
    <source>
        <dbReference type="ARBA" id="ARBA00022475"/>
    </source>
</evidence>
<evidence type="ECO:0008006" key="12">
    <source>
        <dbReference type="Google" id="ProtNLM"/>
    </source>
</evidence>
<dbReference type="InterPro" id="IPR048454">
    <property type="entry name" value="YetF_N"/>
</dbReference>
<comment type="caution">
    <text evidence="10">The sequence shown here is derived from an EMBL/GenBank/DDBJ whole genome shotgun (WGS) entry which is preliminary data.</text>
</comment>
<dbReference type="AlphaFoldDB" id="A0A0R2CR15"/>
<feature type="transmembrane region" description="Helical" evidence="7">
    <location>
        <begin position="217"/>
        <end position="237"/>
    </location>
</feature>
<dbReference type="PATRIC" id="fig|1423745.4.peg.1318"/>
<keyword evidence="6 7" id="KW-0472">Membrane</keyword>
<keyword evidence="3" id="KW-1003">Cell membrane</keyword>
<proteinExistence type="inferred from homology"/>
<evidence type="ECO:0000256" key="7">
    <source>
        <dbReference type="SAM" id="Phobius"/>
    </source>
</evidence>
<protein>
    <recommendedName>
        <fullName evidence="12">Membrane protein yetF</fullName>
    </recommendedName>
</protein>
<dbReference type="InterPro" id="IPR021707">
    <property type="entry name" value="DUF3290"/>
</dbReference>
<evidence type="ECO:0000313" key="10">
    <source>
        <dbReference type="EMBL" id="KRM90566.1"/>
    </source>
</evidence>
<evidence type="ECO:0000256" key="4">
    <source>
        <dbReference type="ARBA" id="ARBA00022692"/>
    </source>
</evidence>
<evidence type="ECO:0000313" key="11">
    <source>
        <dbReference type="Proteomes" id="UP000051586"/>
    </source>
</evidence>
<name>A0A0R2CR15_9LACO</name>
<feature type="transmembrane region" description="Helical" evidence="7">
    <location>
        <begin position="194"/>
        <end position="211"/>
    </location>
</feature>
<evidence type="ECO:0000256" key="2">
    <source>
        <dbReference type="ARBA" id="ARBA00006448"/>
    </source>
</evidence>
<organism evidence="10 11">
    <name type="scientific">Fructilactobacillus florum DSM 22689 = JCM 16035</name>
    <dbReference type="NCBI Taxonomy" id="1423745"/>
    <lineage>
        <taxon>Bacteria</taxon>
        <taxon>Bacillati</taxon>
        <taxon>Bacillota</taxon>
        <taxon>Bacilli</taxon>
        <taxon>Lactobacillales</taxon>
        <taxon>Lactobacillaceae</taxon>
        <taxon>Fructilactobacillus</taxon>
    </lineage>
</organism>
<reference evidence="10 11" key="1">
    <citation type="journal article" date="2015" name="Genome Announc.">
        <title>Expanding the biotechnology potential of lactobacilli through comparative genomics of 213 strains and associated genera.</title>
        <authorList>
            <person name="Sun Z."/>
            <person name="Harris H.M."/>
            <person name="McCann A."/>
            <person name="Guo C."/>
            <person name="Argimon S."/>
            <person name="Zhang W."/>
            <person name="Yang X."/>
            <person name="Jeffery I.B."/>
            <person name="Cooney J.C."/>
            <person name="Kagawa T.F."/>
            <person name="Liu W."/>
            <person name="Song Y."/>
            <person name="Salvetti E."/>
            <person name="Wrobel A."/>
            <person name="Rasinkangas P."/>
            <person name="Parkhill J."/>
            <person name="Rea M.C."/>
            <person name="O'Sullivan O."/>
            <person name="Ritari J."/>
            <person name="Douillard F.P."/>
            <person name="Paul Ross R."/>
            <person name="Yang R."/>
            <person name="Briner A.E."/>
            <person name="Felis G.E."/>
            <person name="de Vos W.M."/>
            <person name="Barrangou R."/>
            <person name="Klaenhammer T.R."/>
            <person name="Caufield P.W."/>
            <person name="Cui Y."/>
            <person name="Zhang H."/>
            <person name="O'Toole P.W."/>
        </authorList>
    </citation>
    <scope>NUCLEOTIDE SEQUENCE [LARGE SCALE GENOMIC DNA]</scope>
    <source>
        <strain evidence="10 11">DSM 22689</strain>
    </source>
</reference>
<comment type="subcellular location">
    <subcellularLocation>
        <location evidence="1">Cell membrane</location>
        <topology evidence="1">Multi-pass membrane protein</topology>
    </subcellularLocation>
</comment>
<feature type="transmembrane region" description="Helical" evidence="7">
    <location>
        <begin position="50"/>
        <end position="70"/>
    </location>
</feature>
<accession>A0A0R2CR15</accession>
<dbReference type="Pfam" id="PF20730">
    <property type="entry name" value="YetF_N"/>
    <property type="match status" value="1"/>
</dbReference>
<dbReference type="Gene3D" id="3.30.240.20">
    <property type="entry name" value="bsu07140 like domains"/>
    <property type="match status" value="2"/>
</dbReference>
<feature type="transmembrane region" description="Helical" evidence="7">
    <location>
        <begin position="162"/>
        <end position="182"/>
    </location>
</feature>